<keyword evidence="2" id="KW-1185">Reference proteome</keyword>
<dbReference type="AlphaFoldDB" id="A0A0M7A4T5"/>
<dbReference type="Proteomes" id="UP000053235">
    <property type="component" value="Unassembled WGS sequence"/>
</dbReference>
<dbReference type="OrthoDB" id="9920691at2"/>
<name>A0A0M7A4T5_9HYPH</name>
<dbReference type="EMBL" id="CXWD01000007">
    <property type="protein sequence ID" value="CTQ69502.1"/>
    <property type="molecule type" value="Genomic_DNA"/>
</dbReference>
<gene>
    <name evidence="1" type="ORF">LAX5112_02137</name>
</gene>
<reference evidence="2" key="1">
    <citation type="submission" date="2015-07" db="EMBL/GenBank/DDBJ databases">
        <authorList>
            <person name="Rodrigo-Torres Lidia"/>
            <person name="Arahal R.David."/>
        </authorList>
    </citation>
    <scope>NUCLEOTIDE SEQUENCE [LARGE SCALE GENOMIC DNA]</scope>
    <source>
        <strain evidence="2">CECT 5112</strain>
    </source>
</reference>
<proteinExistence type="predicted"/>
<accession>A0A0M7A4T5</accession>
<evidence type="ECO:0000313" key="1">
    <source>
        <dbReference type="EMBL" id="CTQ69502.1"/>
    </source>
</evidence>
<organism evidence="1 2">
    <name type="scientific">Roseibium alexandrii</name>
    <dbReference type="NCBI Taxonomy" id="388408"/>
    <lineage>
        <taxon>Bacteria</taxon>
        <taxon>Pseudomonadati</taxon>
        <taxon>Pseudomonadota</taxon>
        <taxon>Alphaproteobacteria</taxon>
        <taxon>Hyphomicrobiales</taxon>
        <taxon>Stappiaceae</taxon>
        <taxon>Roseibium</taxon>
    </lineage>
</organism>
<dbReference type="RefSeq" id="WP_055671793.1">
    <property type="nucleotide sequence ID" value="NZ_CXWD01000007.1"/>
</dbReference>
<protein>
    <submittedName>
        <fullName evidence="1">Uncharacterized protein</fullName>
    </submittedName>
</protein>
<evidence type="ECO:0000313" key="2">
    <source>
        <dbReference type="Proteomes" id="UP000053235"/>
    </source>
</evidence>
<dbReference type="STRING" id="388408.LAX5112_02137"/>
<sequence>MRPPKTSIFIPALQQFIQFAQAICGKELPPAESISSTLSGCGAVEVWAIPKDPEPGLDRVLIARIDLEGHPSCR</sequence>